<keyword evidence="10" id="KW-1133">Transmembrane helix</keyword>
<evidence type="ECO:0000256" key="7">
    <source>
        <dbReference type="ARBA" id="ARBA00023235"/>
    </source>
</evidence>
<keyword evidence="13" id="KW-1185">Reference proteome</keyword>
<evidence type="ECO:0000259" key="11">
    <source>
        <dbReference type="PROSITE" id="PS50059"/>
    </source>
</evidence>
<proteinExistence type="inferred from homology"/>
<keyword evidence="7 8" id="KW-0413">Isomerase</keyword>
<evidence type="ECO:0000256" key="6">
    <source>
        <dbReference type="ARBA" id="ARBA00023186"/>
    </source>
</evidence>
<organism evidence="12 13">
    <name type="scientific">Methanolapillus africanus</name>
    <dbReference type="NCBI Taxonomy" id="3028297"/>
    <lineage>
        <taxon>Archaea</taxon>
        <taxon>Methanobacteriati</taxon>
        <taxon>Methanobacteriota</taxon>
        <taxon>Stenosarchaea group</taxon>
        <taxon>Methanomicrobia</taxon>
        <taxon>Methanosarcinales</taxon>
        <taxon>Methanosarcinaceae</taxon>
        <taxon>Methanolapillus</taxon>
    </lineage>
</organism>
<dbReference type="SUPFAM" id="SSF54534">
    <property type="entry name" value="FKBP-like"/>
    <property type="match status" value="1"/>
</dbReference>
<comment type="similarity">
    <text evidence="3 9">Belongs to the FKBP-type PPIase family.</text>
</comment>
<keyword evidence="10" id="KW-0812">Transmembrane</keyword>
<comment type="caution">
    <text evidence="12">The sequence shown here is derived from an EMBL/GenBank/DDBJ whole genome shotgun (WGS) entry which is preliminary data.</text>
</comment>
<dbReference type="InterPro" id="IPR001179">
    <property type="entry name" value="PPIase_FKBP_dom"/>
</dbReference>
<evidence type="ECO:0000256" key="9">
    <source>
        <dbReference type="RuleBase" id="RU003915"/>
    </source>
</evidence>
<dbReference type="PANTHER" id="PTHR47861">
    <property type="entry name" value="FKBP-TYPE PEPTIDYL-PROLYL CIS-TRANS ISOMERASE SLYD"/>
    <property type="match status" value="1"/>
</dbReference>
<evidence type="ECO:0000256" key="8">
    <source>
        <dbReference type="PROSITE-ProRule" id="PRU00277"/>
    </source>
</evidence>
<keyword evidence="6" id="KW-0143">Chaperone</keyword>
<comment type="catalytic activity">
    <reaction evidence="1 8 9">
        <text>[protein]-peptidylproline (omega=180) = [protein]-peptidylproline (omega=0)</text>
        <dbReference type="Rhea" id="RHEA:16237"/>
        <dbReference type="Rhea" id="RHEA-COMP:10747"/>
        <dbReference type="Rhea" id="RHEA-COMP:10748"/>
        <dbReference type="ChEBI" id="CHEBI:83833"/>
        <dbReference type="ChEBI" id="CHEBI:83834"/>
        <dbReference type="EC" id="5.2.1.8"/>
    </reaction>
</comment>
<comment type="subcellular location">
    <subcellularLocation>
        <location evidence="2">Cytoplasm</location>
    </subcellularLocation>
</comment>
<sequence>MAKKVNPIMYIVGGFLLVLLIFGIIAVVLYPTPQVVEPTVELNDTVTVEYVGTFDNGTKFDEGVITDYTVGSHKMIRGFENALLGMKEGETKTVRVAPEDAYPYNESLVITYNRADVVEMLGSVPEVGAQVQSGSVPGVVTVVNETIVVVDFNRPLVTDQYLNFEITVLNIKSDHSVAHE</sequence>
<evidence type="ECO:0000256" key="1">
    <source>
        <dbReference type="ARBA" id="ARBA00000971"/>
    </source>
</evidence>
<evidence type="ECO:0000256" key="10">
    <source>
        <dbReference type="SAM" id="Phobius"/>
    </source>
</evidence>
<dbReference type="EC" id="5.2.1.8" evidence="9"/>
<keyword evidence="4" id="KW-0963">Cytoplasm</keyword>
<keyword evidence="5 8" id="KW-0697">Rotamase</keyword>
<dbReference type="PROSITE" id="PS50059">
    <property type="entry name" value="FKBP_PPIASE"/>
    <property type="match status" value="1"/>
</dbReference>
<dbReference type="Gene3D" id="3.10.50.40">
    <property type="match status" value="1"/>
</dbReference>
<name>A0AAE4SD62_9EURY</name>
<dbReference type="Pfam" id="PF00254">
    <property type="entry name" value="FKBP_C"/>
    <property type="match status" value="1"/>
</dbReference>
<feature type="transmembrane region" description="Helical" evidence="10">
    <location>
        <begin position="7"/>
        <end position="30"/>
    </location>
</feature>
<dbReference type="GO" id="GO:0003755">
    <property type="term" value="F:peptidyl-prolyl cis-trans isomerase activity"/>
    <property type="evidence" value="ECO:0007669"/>
    <property type="project" value="UniProtKB-UniRule"/>
</dbReference>
<dbReference type="PANTHER" id="PTHR47861:SF3">
    <property type="entry name" value="FKBP-TYPE PEPTIDYL-PROLYL CIS-TRANS ISOMERASE SLYD"/>
    <property type="match status" value="1"/>
</dbReference>
<evidence type="ECO:0000256" key="3">
    <source>
        <dbReference type="ARBA" id="ARBA00006577"/>
    </source>
</evidence>
<evidence type="ECO:0000256" key="5">
    <source>
        <dbReference type="ARBA" id="ARBA00023110"/>
    </source>
</evidence>
<dbReference type="AlphaFoldDB" id="A0AAE4SD62"/>
<protein>
    <recommendedName>
        <fullName evidence="9">Peptidyl-prolyl cis-trans isomerase</fullName>
        <ecNumber evidence="9">5.2.1.8</ecNumber>
    </recommendedName>
</protein>
<evidence type="ECO:0000313" key="13">
    <source>
        <dbReference type="Proteomes" id="UP001271789"/>
    </source>
</evidence>
<reference evidence="12" key="1">
    <citation type="submission" date="2023-06" db="EMBL/GenBank/DDBJ databases">
        <title>Genome sequence of Methanosarcinaceae archaeon Ag5.</title>
        <authorList>
            <person name="Protasov E."/>
            <person name="Platt K."/>
            <person name="Poehlein A."/>
            <person name="Daniel R."/>
            <person name="Brune A."/>
        </authorList>
    </citation>
    <scope>NUCLEOTIDE SEQUENCE</scope>
    <source>
        <strain evidence="12">Ag5</strain>
    </source>
</reference>
<evidence type="ECO:0000256" key="4">
    <source>
        <dbReference type="ARBA" id="ARBA00022490"/>
    </source>
</evidence>
<dbReference type="Proteomes" id="UP001271789">
    <property type="component" value="Unassembled WGS sequence"/>
</dbReference>
<evidence type="ECO:0000256" key="2">
    <source>
        <dbReference type="ARBA" id="ARBA00004496"/>
    </source>
</evidence>
<dbReference type="GO" id="GO:0005737">
    <property type="term" value="C:cytoplasm"/>
    <property type="evidence" value="ECO:0007669"/>
    <property type="project" value="UniProtKB-SubCell"/>
</dbReference>
<dbReference type="RefSeq" id="WP_338099594.1">
    <property type="nucleotide sequence ID" value="NZ_JAWDKD010000018.1"/>
</dbReference>
<keyword evidence="10" id="KW-0472">Membrane</keyword>
<accession>A0AAE4SD62</accession>
<gene>
    <name evidence="12" type="primary">tig</name>
    <name evidence="12" type="ORF">MsAg5_10500</name>
</gene>
<dbReference type="EMBL" id="JAWDKD010000018">
    <property type="protein sequence ID" value="MDV0447172.1"/>
    <property type="molecule type" value="Genomic_DNA"/>
</dbReference>
<evidence type="ECO:0000313" key="12">
    <source>
        <dbReference type="EMBL" id="MDV0447172.1"/>
    </source>
</evidence>
<feature type="domain" description="PPIase FKBP-type" evidence="11">
    <location>
        <begin position="43"/>
        <end position="102"/>
    </location>
</feature>
<dbReference type="GO" id="GO:0042026">
    <property type="term" value="P:protein refolding"/>
    <property type="evidence" value="ECO:0007669"/>
    <property type="project" value="UniProtKB-ARBA"/>
</dbReference>
<dbReference type="InterPro" id="IPR046357">
    <property type="entry name" value="PPIase_dom_sf"/>
</dbReference>